<feature type="compositionally biased region" description="Polar residues" evidence="1">
    <location>
        <begin position="43"/>
        <end position="52"/>
    </location>
</feature>
<name>A0AAV2RHE0_MEGNR</name>
<feature type="compositionally biased region" description="Basic and acidic residues" evidence="1">
    <location>
        <begin position="1"/>
        <end position="13"/>
    </location>
</feature>
<dbReference type="AlphaFoldDB" id="A0AAV2RHE0"/>
<organism evidence="2 3">
    <name type="scientific">Meganyctiphanes norvegica</name>
    <name type="common">Northern krill</name>
    <name type="synonym">Thysanopoda norvegica</name>
    <dbReference type="NCBI Taxonomy" id="48144"/>
    <lineage>
        <taxon>Eukaryota</taxon>
        <taxon>Metazoa</taxon>
        <taxon>Ecdysozoa</taxon>
        <taxon>Arthropoda</taxon>
        <taxon>Crustacea</taxon>
        <taxon>Multicrustacea</taxon>
        <taxon>Malacostraca</taxon>
        <taxon>Eumalacostraca</taxon>
        <taxon>Eucarida</taxon>
        <taxon>Euphausiacea</taxon>
        <taxon>Euphausiidae</taxon>
        <taxon>Meganyctiphanes</taxon>
    </lineage>
</organism>
<evidence type="ECO:0000256" key="1">
    <source>
        <dbReference type="SAM" id="MobiDB-lite"/>
    </source>
</evidence>
<protein>
    <submittedName>
        <fullName evidence="2">Uncharacterized protein</fullName>
    </submittedName>
</protein>
<evidence type="ECO:0000313" key="2">
    <source>
        <dbReference type="EMBL" id="CAL4122778.1"/>
    </source>
</evidence>
<sequence length="105" mass="12038">MMSKSKDMRRCSETDPLIEDTSMNKHDSPKRHSGSVRRCSRGNEGTPSSTWNRRGLREESARLEAQSMYLRDILKELKAKNERVEVLMPGFLADTQGPIKTKLDQ</sequence>
<dbReference type="Proteomes" id="UP001497623">
    <property type="component" value="Unassembled WGS sequence"/>
</dbReference>
<reference evidence="2 3" key="1">
    <citation type="submission" date="2024-05" db="EMBL/GenBank/DDBJ databases">
        <authorList>
            <person name="Wallberg A."/>
        </authorList>
    </citation>
    <scope>NUCLEOTIDE SEQUENCE [LARGE SCALE GENOMIC DNA]</scope>
</reference>
<accession>A0AAV2RHE0</accession>
<feature type="compositionally biased region" description="Basic residues" evidence="1">
    <location>
        <begin position="28"/>
        <end position="40"/>
    </location>
</feature>
<proteinExistence type="predicted"/>
<feature type="region of interest" description="Disordered" evidence="1">
    <location>
        <begin position="1"/>
        <end position="58"/>
    </location>
</feature>
<gene>
    <name evidence="2" type="ORF">MNOR_LOCUS23500</name>
</gene>
<comment type="caution">
    <text evidence="2">The sequence shown here is derived from an EMBL/GenBank/DDBJ whole genome shotgun (WGS) entry which is preliminary data.</text>
</comment>
<evidence type="ECO:0000313" key="3">
    <source>
        <dbReference type="Proteomes" id="UP001497623"/>
    </source>
</evidence>
<keyword evidence="3" id="KW-1185">Reference proteome</keyword>
<dbReference type="EMBL" id="CAXKWB010020782">
    <property type="protein sequence ID" value="CAL4122778.1"/>
    <property type="molecule type" value="Genomic_DNA"/>
</dbReference>